<dbReference type="SUPFAM" id="SSF53822">
    <property type="entry name" value="Periplasmic binding protein-like I"/>
    <property type="match status" value="1"/>
</dbReference>
<dbReference type="InterPro" id="IPR028082">
    <property type="entry name" value="Peripla_BP_I"/>
</dbReference>
<evidence type="ECO:0000313" key="2">
    <source>
        <dbReference type="EMBL" id="GAH60916.1"/>
    </source>
</evidence>
<dbReference type="EMBL" id="BARU01016455">
    <property type="protein sequence ID" value="GAH60916.1"/>
    <property type="molecule type" value="Genomic_DNA"/>
</dbReference>
<dbReference type="Pfam" id="PF13407">
    <property type="entry name" value="Peripla_BP_4"/>
    <property type="match status" value="1"/>
</dbReference>
<dbReference type="InterPro" id="IPR025997">
    <property type="entry name" value="SBP_2_dom"/>
</dbReference>
<gene>
    <name evidence="2" type="ORF">S03H2_27343</name>
</gene>
<protein>
    <recommendedName>
        <fullName evidence="1">Periplasmic binding protein domain-containing protein</fullName>
    </recommendedName>
</protein>
<feature type="domain" description="Periplasmic binding protein" evidence="1">
    <location>
        <begin position="16"/>
        <end position="140"/>
    </location>
</feature>
<name>X1GSN7_9ZZZZ</name>
<organism evidence="2">
    <name type="scientific">marine sediment metagenome</name>
    <dbReference type="NCBI Taxonomy" id="412755"/>
    <lineage>
        <taxon>unclassified sequences</taxon>
        <taxon>metagenomes</taxon>
        <taxon>ecological metagenomes</taxon>
    </lineage>
</organism>
<dbReference type="Gene3D" id="3.40.50.2300">
    <property type="match status" value="2"/>
</dbReference>
<sequence>MMEMAKERNITITRTVYGNHHPGAVHIEEWGRGFVDVCKEMGIPSEQLDVTADEFKGAEVLLAYLKANPDVDFIYYPSIAHCQAAHRWFEEEGITVPMGTFDFTPEMMDLISEGKIWFTQDQQMYLQGFHGVMFTYLYLKYKFITPSIITTIGFVTPDNALEFKHFTEIGVR</sequence>
<reference evidence="2" key="1">
    <citation type="journal article" date="2014" name="Front. Microbiol.">
        <title>High frequency of phylogenetically diverse reductive dehalogenase-homologous genes in deep subseafloor sedimentary metagenomes.</title>
        <authorList>
            <person name="Kawai M."/>
            <person name="Futagami T."/>
            <person name="Toyoda A."/>
            <person name="Takaki Y."/>
            <person name="Nishi S."/>
            <person name="Hori S."/>
            <person name="Arai W."/>
            <person name="Tsubouchi T."/>
            <person name="Morono Y."/>
            <person name="Uchiyama I."/>
            <person name="Ito T."/>
            <person name="Fujiyama A."/>
            <person name="Inagaki F."/>
            <person name="Takami H."/>
        </authorList>
    </citation>
    <scope>NUCLEOTIDE SEQUENCE</scope>
    <source>
        <strain evidence="2">Expedition CK06-06</strain>
    </source>
</reference>
<evidence type="ECO:0000259" key="1">
    <source>
        <dbReference type="Pfam" id="PF13407"/>
    </source>
</evidence>
<comment type="caution">
    <text evidence="2">The sequence shown here is derived from an EMBL/GenBank/DDBJ whole genome shotgun (WGS) entry which is preliminary data.</text>
</comment>
<accession>X1GSN7</accession>
<dbReference type="AlphaFoldDB" id="X1GSN7"/>
<proteinExistence type="predicted"/>